<evidence type="ECO:0000313" key="2">
    <source>
        <dbReference type="EMBL" id="SVD87348.1"/>
    </source>
</evidence>
<reference evidence="2" key="1">
    <citation type="submission" date="2018-05" db="EMBL/GenBank/DDBJ databases">
        <authorList>
            <person name="Lanie J.A."/>
            <person name="Ng W.-L."/>
            <person name="Kazmierczak K.M."/>
            <person name="Andrzejewski T.M."/>
            <person name="Davidsen T.M."/>
            <person name="Wayne K.J."/>
            <person name="Tettelin H."/>
            <person name="Glass J.I."/>
            <person name="Rusch D."/>
            <person name="Podicherti R."/>
            <person name="Tsui H.-C.T."/>
            <person name="Winkler M.E."/>
        </authorList>
    </citation>
    <scope>NUCLEOTIDE SEQUENCE</scope>
</reference>
<feature type="region of interest" description="Disordered" evidence="1">
    <location>
        <begin position="48"/>
        <end position="106"/>
    </location>
</feature>
<evidence type="ECO:0000256" key="1">
    <source>
        <dbReference type="SAM" id="MobiDB-lite"/>
    </source>
</evidence>
<dbReference type="EMBL" id="UINC01178926">
    <property type="protein sequence ID" value="SVD87348.1"/>
    <property type="molecule type" value="Genomic_DNA"/>
</dbReference>
<dbReference type="AlphaFoldDB" id="A0A382YXX4"/>
<proteinExistence type="predicted"/>
<sequence length="106" mass="12279">MPTTPPVNTQQVLQMGAHTEKLQHTMQTLPTVVGQQVDKERQLEDELKRRQIQDMDPTHFLEETDPHTKAKKRVRIRKKNQSNTDDDSPEPPLPEDLHRGKINIVV</sequence>
<feature type="compositionally biased region" description="Basic residues" evidence="1">
    <location>
        <begin position="69"/>
        <end position="80"/>
    </location>
</feature>
<organism evidence="2">
    <name type="scientific">marine metagenome</name>
    <dbReference type="NCBI Taxonomy" id="408172"/>
    <lineage>
        <taxon>unclassified sequences</taxon>
        <taxon>metagenomes</taxon>
        <taxon>ecological metagenomes</taxon>
    </lineage>
</organism>
<name>A0A382YXX4_9ZZZZ</name>
<feature type="compositionally biased region" description="Basic and acidic residues" evidence="1">
    <location>
        <begin position="48"/>
        <end position="68"/>
    </location>
</feature>
<gene>
    <name evidence="2" type="ORF">METZ01_LOCUS440202</name>
</gene>
<protein>
    <submittedName>
        <fullName evidence="2">Uncharacterized protein</fullName>
    </submittedName>
</protein>
<accession>A0A382YXX4</accession>